<keyword evidence="7 15" id="KW-0028">Amino-acid biosynthesis</keyword>
<feature type="binding site" evidence="15">
    <location>
        <begin position="12"/>
        <end position="15"/>
    </location>
    <ligand>
        <name>NADP(+)</name>
        <dbReference type="ChEBI" id="CHEBI:58349"/>
    </ligand>
</feature>
<dbReference type="CDD" id="cd02316">
    <property type="entry name" value="VcASADH2_like_N"/>
    <property type="match status" value="1"/>
</dbReference>
<feature type="binding site" evidence="15">
    <location>
        <begin position="40"/>
        <end position="41"/>
    </location>
    <ligand>
        <name>NADP(+)</name>
        <dbReference type="ChEBI" id="CHEBI:58349"/>
    </ligand>
</feature>
<evidence type="ECO:0000256" key="6">
    <source>
        <dbReference type="ARBA" id="ARBA00013120"/>
    </source>
</evidence>
<dbReference type="InterPro" id="IPR000534">
    <property type="entry name" value="Semialdehyde_DH_NAD-bd"/>
</dbReference>
<comment type="pathway">
    <text evidence="3 15">Amino-acid biosynthesis; L-threonine biosynthesis; L-threonine from L-aspartate: step 2/5.</text>
</comment>
<evidence type="ECO:0000256" key="3">
    <source>
        <dbReference type="ARBA" id="ARBA00005097"/>
    </source>
</evidence>
<accession>A0AA43UCC9</accession>
<evidence type="ECO:0000256" key="11">
    <source>
        <dbReference type="ARBA" id="ARBA00023002"/>
    </source>
</evidence>
<keyword evidence="8 15" id="KW-0791">Threonine biosynthesis</keyword>
<dbReference type="SMART" id="SM00859">
    <property type="entry name" value="Semialdhyde_dh"/>
    <property type="match status" value="1"/>
</dbReference>
<dbReference type="GO" id="GO:0009097">
    <property type="term" value="P:isoleucine biosynthetic process"/>
    <property type="evidence" value="ECO:0007669"/>
    <property type="project" value="UniProtKB-UniRule"/>
</dbReference>
<evidence type="ECO:0000256" key="5">
    <source>
        <dbReference type="ARBA" id="ARBA00011738"/>
    </source>
</evidence>
<dbReference type="GO" id="GO:0050661">
    <property type="term" value="F:NADP binding"/>
    <property type="evidence" value="ECO:0007669"/>
    <property type="project" value="UniProtKB-UniRule"/>
</dbReference>
<dbReference type="GO" id="GO:0071266">
    <property type="term" value="P:'de novo' L-methionine biosynthetic process"/>
    <property type="evidence" value="ECO:0007669"/>
    <property type="project" value="UniProtKB-UniRule"/>
</dbReference>
<evidence type="ECO:0000313" key="18">
    <source>
        <dbReference type="EMBL" id="MDO5457358.1"/>
    </source>
</evidence>
<feature type="domain" description="Semialdehyde dehydrogenase NAD-binding" evidence="17">
    <location>
        <begin position="5"/>
        <end position="122"/>
    </location>
</feature>
<dbReference type="EC" id="1.2.1.11" evidence="6 15"/>
<dbReference type="Pfam" id="PF02774">
    <property type="entry name" value="Semialdhyde_dhC"/>
    <property type="match status" value="1"/>
</dbReference>
<evidence type="ECO:0000256" key="10">
    <source>
        <dbReference type="ARBA" id="ARBA00022915"/>
    </source>
</evidence>
<keyword evidence="10 15" id="KW-0220">Diaminopimelate biosynthesis</keyword>
<keyword evidence="19" id="KW-1185">Reference proteome</keyword>
<evidence type="ECO:0000259" key="17">
    <source>
        <dbReference type="SMART" id="SM00859"/>
    </source>
</evidence>
<dbReference type="GO" id="GO:0051287">
    <property type="term" value="F:NAD binding"/>
    <property type="evidence" value="ECO:0007669"/>
    <property type="project" value="InterPro"/>
</dbReference>
<name>A0AA43UCC9_9LACT</name>
<comment type="similarity">
    <text evidence="4 15">Belongs to the aspartate-semialdehyde dehydrogenase family.</text>
</comment>
<comment type="caution">
    <text evidence="18">The sequence shown here is derived from an EMBL/GenBank/DDBJ whole genome shotgun (WGS) entry which is preliminary data.</text>
</comment>
<dbReference type="GO" id="GO:0004073">
    <property type="term" value="F:aspartate-semialdehyde dehydrogenase activity"/>
    <property type="evidence" value="ECO:0007669"/>
    <property type="project" value="UniProtKB-UniRule"/>
</dbReference>
<dbReference type="InterPro" id="IPR036291">
    <property type="entry name" value="NAD(P)-bd_dom_sf"/>
</dbReference>
<dbReference type="Gene3D" id="3.40.50.720">
    <property type="entry name" value="NAD(P)-binding Rossmann-like Domain"/>
    <property type="match status" value="1"/>
</dbReference>
<keyword evidence="13 15" id="KW-0486">Methionine biosynthesis</keyword>
<dbReference type="GO" id="GO:0009088">
    <property type="term" value="P:threonine biosynthetic process"/>
    <property type="evidence" value="ECO:0007669"/>
    <property type="project" value="UniProtKB-UniRule"/>
</dbReference>
<comment type="subunit">
    <text evidence="5 15">Homodimer.</text>
</comment>
<feature type="binding site" evidence="15">
    <location>
        <position position="307"/>
    </location>
    <ligand>
        <name>NADP(+)</name>
        <dbReference type="ChEBI" id="CHEBI:58349"/>
    </ligand>
</feature>
<feature type="binding site" evidence="15">
    <location>
        <begin position="161"/>
        <end position="162"/>
    </location>
    <ligand>
        <name>NADP(+)</name>
        <dbReference type="ChEBI" id="CHEBI:58349"/>
    </ligand>
</feature>
<dbReference type="PANTHER" id="PTHR46278:SF2">
    <property type="entry name" value="ASPARTATE-SEMIALDEHYDE DEHYDROGENASE"/>
    <property type="match status" value="1"/>
</dbReference>
<evidence type="ECO:0000256" key="2">
    <source>
        <dbReference type="ARBA" id="ARBA00005076"/>
    </source>
</evidence>
<evidence type="ECO:0000256" key="1">
    <source>
        <dbReference type="ARBA" id="ARBA00005021"/>
    </source>
</evidence>
<dbReference type="GO" id="GO:0019877">
    <property type="term" value="P:diaminopimelate biosynthetic process"/>
    <property type="evidence" value="ECO:0007669"/>
    <property type="project" value="UniProtKB-UniRule"/>
</dbReference>
<dbReference type="GO" id="GO:0046983">
    <property type="term" value="F:protein dimerization activity"/>
    <property type="evidence" value="ECO:0007669"/>
    <property type="project" value="InterPro"/>
</dbReference>
<organism evidence="18 19">
    <name type="scientific">Atopococcus tabaci</name>
    <dbReference type="NCBI Taxonomy" id="269774"/>
    <lineage>
        <taxon>Bacteria</taxon>
        <taxon>Bacillati</taxon>
        <taxon>Bacillota</taxon>
        <taxon>Bacilli</taxon>
        <taxon>Lactobacillales</taxon>
        <taxon>Carnobacteriaceae</taxon>
        <taxon>Atopococcus</taxon>
    </lineage>
</organism>
<keyword evidence="11 15" id="KW-0560">Oxidoreductase</keyword>
<protein>
    <recommendedName>
        <fullName evidence="6 15">Aspartate-semialdehyde dehydrogenase</fullName>
        <shortName evidence="15">ASA dehydrogenase</shortName>
        <shortName evidence="15">ASADH</shortName>
        <ecNumber evidence="6 15">1.2.1.11</ecNumber>
    </recommendedName>
    <alternativeName>
        <fullName evidence="15">Aspartate-beta-semialdehyde dehydrogenase</fullName>
    </alternativeName>
</protein>
<dbReference type="SUPFAM" id="SSF55347">
    <property type="entry name" value="Glyceraldehyde-3-phosphate dehydrogenase-like, C-terminal domain"/>
    <property type="match status" value="1"/>
</dbReference>
<evidence type="ECO:0000256" key="4">
    <source>
        <dbReference type="ARBA" id="ARBA00010584"/>
    </source>
</evidence>
<dbReference type="Gene3D" id="3.30.360.10">
    <property type="entry name" value="Dihydrodipicolinate Reductase, domain 2"/>
    <property type="match status" value="1"/>
</dbReference>
<comment type="pathway">
    <text evidence="1 15">Amino-acid biosynthesis; L-methionine biosynthesis via de novo pathway; L-homoserine from L-aspartate: step 2/3.</text>
</comment>
<comment type="pathway">
    <text evidence="2 15">Amino-acid biosynthesis; L-lysine biosynthesis via DAP pathway; (S)-tetrahydrodipicolinate from L-aspartate: step 2/4.</text>
</comment>
<dbReference type="InterPro" id="IPR005986">
    <property type="entry name" value="Asp_semialdehyde_DH_beta"/>
</dbReference>
<feature type="binding site" evidence="15">
    <location>
        <position position="102"/>
    </location>
    <ligand>
        <name>phosphate</name>
        <dbReference type="ChEBI" id="CHEBI:43474"/>
    </ligand>
</feature>
<keyword evidence="12 15" id="KW-0457">Lysine biosynthesis</keyword>
<sequence>MSEVNVAVVGVTGMVGQTILEILEERNFPIANLIPLASARSAGEEIEFNGKNYTIQELKETTFDENEIDITFFAGGGSVSEKFIPIATKKGVYAIDNSSHFRMDEDVPLVVPEVNAQAIQSDDKILSNPNCSTIQAMVVLKPLLDEFGIKRVVYNTYQSVSGSGVGGVRDLEEGTTDQYKYSIKKNVLPQIDVFMDNGYTKEEMKMMEETNKILENDDITVTATAVRVPVKNSHAISINLELGREYDIQEVRDVLEKAPGVVVYDDIDKEEYPLQEQTDGKDEVYVGRIRRDDSVENGLNLWCTADNIRKGAATNSVQIAEQILASHFN</sequence>
<dbReference type="SUPFAM" id="SSF51735">
    <property type="entry name" value="NAD(P)-binding Rossmann-fold domains"/>
    <property type="match status" value="1"/>
</dbReference>
<evidence type="ECO:0000256" key="9">
    <source>
        <dbReference type="ARBA" id="ARBA00022857"/>
    </source>
</evidence>
<evidence type="ECO:0000256" key="15">
    <source>
        <dbReference type="HAMAP-Rule" id="MF_02121"/>
    </source>
</evidence>
<keyword evidence="9 15" id="KW-0521">NADP</keyword>
<feature type="binding site" evidence="15">
    <location>
        <position position="227"/>
    </location>
    <ligand>
        <name>substrate</name>
    </ligand>
</feature>
<reference evidence="18" key="1">
    <citation type="submission" date="2023-07" db="EMBL/GenBank/DDBJ databases">
        <title>Between Cages and Wild: Unraveling the Impact of Captivity on Animal Microbiomes and Antimicrobial Resistance.</title>
        <authorList>
            <person name="Schmartz G.P."/>
            <person name="Rehner J."/>
            <person name="Schuff M.J."/>
            <person name="Becker S.L."/>
            <person name="Kravczyk M."/>
            <person name="Gurevich A."/>
            <person name="Francke R."/>
            <person name="Mueller R."/>
            <person name="Keller V."/>
            <person name="Keller A."/>
        </authorList>
    </citation>
    <scope>NUCLEOTIDE SEQUENCE</scope>
    <source>
        <strain evidence="18">S39M_St_73</strain>
    </source>
</reference>
<dbReference type="PIRSF" id="PIRSF000148">
    <property type="entry name" value="ASA_dh"/>
    <property type="match status" value="1"/>
</dbReference>
<feature type="active site" description="Proton acceptor" evidence="15 16">
    <location>
        <position position="234"/>
    </location>
</feature>
<evidence type="ECO:0000256" key="13">
    <source>
        <dbReference type="ARBA" id="ARBA00023167"/>
    </source>
</evidence>
<proteinExistence type="inferred from homology"/>
<feature type="active site" description="Acyl-thioester intermediate" evidence="15 16">
    <location>
        <position position="131"/>
    </location>
</feature>
<dbReference type="CDD" id="cd18131">
    <property type="entry name" value="ASADH_C_bac_euk_like"/>
    <property type="match status" value="1"/>
</dbReference>
<dbReference type="InterPro" id="IPR012080">
    <property type="entry name" value="Asp_semialdehyde_DH"/>
</dbReference>
<dbReference type="NCBIfam" id="TIGR01296">
    <property type="entry name" value="asd_B"/>
    <property type="match status" value="1"/>
</dbReference>
<comment type="caution">
    <text evidence="15">Lacks conserved residue(s) required for the propagation of feature annotation.</text>
</comment>
<dbReference type="HAMAP" id="MF_02121">
    <property type="entry name" value="ASADH"/>
    <property type="match status" value="1"/>
</dbReference>
<dbReference type="Proteomes" id="UP001171751">
    <property type="component" value="Unassembled WGS sequence"/>
</dbReference>
<evidence type="ECO:0000256" key="14">
    <source>
        <dbReference type="ARBA" id="ARBA00047891"/>
    </source>
</evidence>
<gene>
    <name evidence="15" type="primary">asd</name>
    <name evidence="18" type="ORF">Q4F26_03350</name>
</gene>
<dbReference type="InterPro" id="IPR012280">
    <property type="entry name" value="Semialdhyde_DH_dimer_dom"/>
</dbReference>
<evidence type="ECO:0000256" key="7">
    <source>
        <dbReference type="ARBA" id="ARBA00022605"/>
    </source>
</evidence>
<evidence type="ECO:0000256" key="16">
    <source>
        <dbReference type="PIRSR" id="PIRSR000148-1"/>
    </source>
</evidence>
<feature type="binding site" evidence="15">
    <location>
        <position position="158"/>
    </location>
    <ligand>
        <name>substrate</name>
    </ligand>
</feature>
<evidence type="ECO:0000313" key="19">
    <source>
        <dbReference type="Proteomes" id="UP001171751"/>
    </source>
</evidence>
<dbReference type="PANTHER" id="PTHR46278">
    <property type="entry name" value="DEHYDROGENASE, PUTATIVE-RELATED"/>
    <property type="match status" value="1"/>
</dbReference>
<dbReference type="EMBL" id="JAUNQW010000009">
    <property type="protein sequence ID" value="MDO5457358.1"/>
    <property type="molecule type" value="Genomic_DNA"/>
</dbReference>
<dbReference type="NCBIfam" id="NF011456">
    <property type="entry name" value="PRK14874.1"/>
    <property type="match status" value="1"/>
</dbReference>
<evidence type="ECO:0000256" key="8">
    <source>
        <dbReference type="ARBA" id="ARBA00022697"/>
    </source>
</evidence>
<dbReference type="AlphaFoldDB" id="A0AA43UCC9"/>
<dbReference type="GO" id="GO:0009089">
    <property type="term" value="P:lysine biosynthetic process via diaminopimelate"/>
    <property type="evidence" value="ECO:0007669"/>
    <property type="project" value="UniProtKB-UniRule"/>
</dbReference>
<comment type="function">
    <text evidence="15">Catalyzes the NADPH-dependent formation of L-aspartate-semialdehyde (L-ASA) by the reductive dephosphorylation of L-aspartyl-4-phosphate.</text>
</comment>
<dbReference type="Pfam" id="PF01118">
    <property type="entry name" value="Semialdhyde_dh"/>
    <property type="match status" value="1"/>
</dbReference>
<comment type="catalytic activity">
    <reaction evidence="14 15">
        <text>L-aspartate 4-semialdehyde + phosphate + NADP(+) = 4-phospho-L-aspartate + NADPH + H(+)</text>
        <dbReference type="Rhea" id="RHEA:24284"/>
        <dbReference type="ChEBI" id="CHEBI:15378"/>
        <dbReference type="ChEBI" id="CHEBI:43474"/>
        <dbReference type="ChEBI" id="CHEBI:57535"/>
        <dbReference type="ChEBI" id="CHEBI:57783"/>
        <dbReference type="ChEBI" id="CHEBI:58349"/>
        <dbReference type="ChEBI" id="CHEBI:537519"/>
        <dbReference type="EC" id="1.2.1.11"/>
    </reaction>
</comment>
<evidence type="ECO:0000256" key="12">
    <source>
        <dbReference type="ARBA" id="ARBA00023154"/>
    </source>
</evidence>